<gene>
    <name evidence="6" type="ORF">FC75_GL001164</name>
</gene>
<sequence length="357" mass="38490">MSRLQNLQAELPALKVDALLVTDPVNVTYLTGFTGNESALLVAKDHAWFITDSRFTEQVKVEVDNAELVLHTHGLLGEAGVIAQAHGLKTVGFEGDVMTYADFQKLPKQVAWQATTNVVPALREVKDDQELKLIEKAIQIAEAGYQHVLDTIKPGQTELQVATDLDFYMRSLGASGTSFETIVASGKRAAMPHGAATDKKIEDGDVITLDWGCVYQGYVSDITRTFAVGEPDAKLKAVYKIVYDCNKATAAMMAPGVLGKTINGFAHQYIEDKGYGQYFGHGTGHGIGLSIHEGPGAWGPYANTPQAEGNVETDEPGIYIPDLGGVRVEDDLLITKSGAKYLTTPAPSELLVVPVRK</sequence>
<dbReference type="Gene3D" id="3.90.230.10">
    <property type="entry name" value="Creatinase/methionine aminopeptidase superfamily"/>
    <property type="match status" value="1"/>
</dbReference>
<dbReference type="InterPro" id="IPR036005">
    <property type="entry name" value="Creatinase/aminopeptidase-like"/>
</dbReference>
<evidence type="ECO:0000256" key="2">
    <source>
        <dbReference type="ARBA" id="ARBA00022801"/>
    </source>
</evidence>
<dbReference type="Gene3D" id="3.40.350.10">
    <property type="entry name" value="Creatinase/prolidase N-terminal domain"/>
    <property type="match status" value="1"/>
</dbReference>
<comment type="caution">
    <text evidence="6">The sequence shown here is derived from an EMBL/GenBank/DDBJ whole genome shotgun (WGS) entry which is preliminary data.</text>
</comment>
<feature type="domain" description="Creatinase N-terminal" evidence="5">
    <location>
        <begin position="3"/>
        <end position="125"/>
    </location>
</feature>
<dbReference type="GO" id="GO:0046872">
    <property type="term" value="F:metal ion binding"/>
    <property type="evidence" value="ECO:0007669"/>
    <property type="project" value="UniProtKB-KW"/>
</dbReference>
<dbReference type="InterPro" id="IPR000994">
    <property type="entry name" value="Pept_M24"/>
</dbReference>
<organism evidence="6 7">
    <name type="scientific">Lacticaseibacillus camelliae DSM 22697 = JCM 13995</name>
    <dbReference type="NCBI Taxonomy" id="1423730"/>
    <lineage>
        <taxon>Bacteria</taxon>
        <taxon>Bacillati</taxon>
        <taxon>Bacillota</taxon>
        <taxon>Bacilli</taxon>
        <taxon>Lactobacillales</taxon>
        <taxon>Lactobacillaceae</taxon>
        <taxon>Lacticaseibacillus</taxon>
    </lineage>
</organism>
<dbReference type="Pfam" id="PF01321">
    <property type="entry name" value="Creatinase_N"/>
    <property type="match status" value="1"/>
</dbReference>
<dbReference type="AlphaFoldDB" id="A0A0R2F8V7"/>
<evidence type="ECO:0000313" key="7">
    <source>
        <dbReference type="Proteomes" id="UP000050865"/>
    </source>
</evidence>
<accession>A0A0R2F8V7</accession>
<keyword evidence="7" id="KW-1185">Reference proteome</keyword>
<evidence type="ECO:0000259" key="5">
    <source>
        <dbReference type="Pfam" id="PF01321"/>
    </source>
</evidence>
<dbReference type="CDD" id="cd01092">
    <property type="entry name" value="APP-like"/>
    <property type="match status" value="1"/>
</dbReference>
<comment type="similarity">
    <text evidence="3">Belongs to the peptidase M24B family.</text>
</comment>
<name>A0A0R2F8V7_9LACO</name>
<evidence type="ECO:0000256" key="3">
    <source>
        <dbReference type="RuleBase" id="RU000590"/>
    </source>
</evidence>
<dbReference type="STRING" id="1423730.FC75_GL001164"/>
<dbReference type="PANTHER" id="PTHR46112:SF3">
    <property type="entry name" value="AMINOPEPTIDASE YPDF"/>
    <property type="match status" value="1"/>
</dbReference>
<dbReference type="SUPFAM" id="SSF53092">
    <property type="entry name" value="Creatinase/prolidase N-terminal domain"/>
    <property type="match status" value="1"/>
</dbReference>
<keyword evidence="1 3" id="KW-0479">Metal-binding</keyword>
<dbReference type="EMBL" id="AYZJ01000022">
    <property type="protein sequence ID" value="KRN24792.1"/>
    <property type="molecule type" value="Genomic_DNA"/>
</dbReference>
<feature type="domain" description="Peptidase M24" evidence="4">
    <location>
        <begin position="133"/>
        <end position="336"/>
    </location>
</feature>
<keyword evidence="6" id="KW-0031">Aminopeptidase</keyword>
<protein>
    <submittedName>
        <fullName evidence="6">Aminopeptidase</fullName>
    </submittedName>
</protein>
<dbReference type="PANTHER" id="PTHR46112">
    <property type="entry name" value="AMINOPEPTIDASE"/>
    <property type="match status" value="1"/>
</dbReference>
<dbReference type="InterPro" id="IPR029149">
    <property type="entry name" value="Creatin/AminoP/Spt16_N"/>
</dbReference>
<dbReference type="Pfam" id="PF00557">
    <property type="entry name" value="Peptidase_M24"/>
    <property type="match status" value="1"/>
</dbReference>
<evidence type="ECO:0000259" key="4">
    <source>
        <dbReference type="Pfam" id="PF00557"/>
    </source>
</evidence>
<evidence type="ECO:0000313" key="6">
    <source>
        <dbReference type="EMBL" id="KRN24792.1"/>
    </source>
</evidence>
<dbReference type="InterPro" id="IPR001131">
    <property type="entry name" value="Peptidase_M24B_aminopep-P_CS"/>
</dbReference>
<dbReference type="PROSITE" id="PS00491">
    <property type="entry name" value="PROLINE_PEPTIDASE"/>
    <property type="match status" value="1"/>
</dbReference>
<dbReference type="PATRIC" id="fig|1423730.4.peg.1219"/>
<keyword evidence="2" id="KW-0378">Hydrolase</keyword>
<dbReference type="InterPro" id="IPR000587">
    <property type="entry name" value="Creatinase_N"/>
</dbReference>
<dbReference type="SUPFAM" id="SSF55920">
    <property type="entry name" value="Creatinase/aminopeptidase"/>
    <property type="match status" value="1"/>
</dbReference>
<dbReference type="GO" id="GO:0004177">
    <property type="term" value="F:aminopeptidase activity"/>
    <property type="evidence" value="ECO:0007669"/>
    <property type="project" value="UniProtKB-KW"/>
</dbReference>
<proteinExistence type="inferred from homology"/>
<reference evidence="6 7" key="1">
    <citation type="journal article" date="2015" name="Genome Announc.">
        <title>Expanding the biotechnology potential of lactobacilli through comparative genomics of 213 strains and associated genera.</title>
        <authorList>
            <person name="Sun Z."/>
            <person name="Harris H.M."/>
            <person name="McCann A."/>
            <person name="Guo C."/>
            <person name="Argimon S."/>
            <person name="Zhang W."/>
            <person name="Yang X."/>
            <person name="Jeffery I.B."/>
            <person name="Cooney J.C."/>
            <person name="Kagawa T.F."/>
            <person name="Liu W."/>
            <person name="Song Y."/>
            <person name="Salvetti E."/>
            <person name="Wrobel A."/>
            <person name="Rasinkangas P."/>
            <person name="Parkhill J."/>
            <person name="Rea M.C."/>
            <person name="O'Sullivan O."/>
            <person name="Ritari J."/>
            <person name="Douillard F.P."/>
            <person name="Paul Ross R."/>
            <person name="Yang R."/>
            <person name="Briner A.E."/>
            <person name="Felis G.E."/>
            <person name="de Vos W.M."/>
            <person name="Barrangou R."/>
            <person name="Klaenhammer T.R."/>
            <person name="Caufield P.W."/>
            <person name="Cui Y."/>
            <person name="Zhang H."/>
            <person name="O'Toole P.W."/>
        </authorList>
    </citation>
    <scope>NUCLEOTIDE SEQUENCE [LARGE SCALE GENOMIC DNA]</scope>
    <source>
        <strain evidence="6 7">DSM 22697</strain>
    </source>
</reference>
<dbReference type="Proteomes" id="UP000050865">
    <property type="component" value="Unassembled WGS sequence"/>
</dbReference>
<evidence type="ECO:0000256" key="1">
    <source>
        <dbReference type="ARBA" id="ARBA00022723"/>
    </source>
</evidence>
<dbReference type="InterPro" id="IPR050659">
    <property type="entry name" value="Peptidase_M24B"/>
</dbReference>
<keyword evidence="6" id="KW-0645">Protease</keyword>
<dbReference type="RefSeq" id="WP_056989186.1">
    <property type="nucleotide sequence ID" value="NZ_AYZJ01000022.1"/>
</dbReference>